<organism evidence="3 4">
    <name type="scientific">Sphingomonas jeddahensis</name>
    <dbReference type="NCBI Taxonomy" id="1915074"/>
    <lineage>
        <taxon>Bacteria</taxon>
        <taxon>Pseudomonadati</taxon>
        <taxon>Pseudomonadota</taxon>
        <taxon>Alphaproteobacteria</taxon>
        <taxon>Sphingomonadales</taxon>
        <taxon>Sphingomonadaceae</taxon>
        <taxon>Sphingomonas</taxon>
    </lineage>
</organism>
<gene>
    <name evidence="3" type="primary">pucB</name>
    <name evidence="3" type="ORF">SPHI_17660</name>
</gene>
<comment type="caution">
    <text evidence="3">The sequence shown here is derived from an EMBL/GenBank/DDBJ whole genome shotgun (WGS) entry which is preliminary data.</text>
</comment>
<dbReference type="EMBL" id="MPSB01000006">
    <property type="protein sequence ID" value="ONF96151.1"/>
    <property type="molecule type" value="Genomic_DNA"/>
</dbReference>
<sequence>MIAAEHTILVLLAAGKSARFEGHRSKLDEPLDGVPLGLHAAQTLASVPFRRRVAIVSRCRIDYTAHGFHTVENDDSVGDMASSLRLGVADAQKHDAAAILVALADMPRVTAAHVRRLLDTAQGPDAVVASTSPNAPPRPPAVFGRHLFAPLLSLTGDHGARDLIRTAGHVEAPASELVDIDTRDDLGALQPSSSRT</sequence>
<dbReference type="SUPFAM" id="SSF53448">
    <property type="entry name" value="Nucleotide-diphospho-sugar transferases"/>
    <property type="match status" value="1"/>
</dbReference>
<protein>
    <submittedName>
        <fullName evidence="3">Purine catabolism protein PucB</fullName>
    </submittedName>
</protein>
<dbReference type="InterPro" id="IPR029044">
    <property type="entry name" value="Nucleotide-diphossugar_trans"/>
</dbReference>
<keyword evidence="1" id="KW-0460">Magnesium</keyword>
<evidence type="ECO:0000313" key="4">
    <source>
        <dbReference type="Proteomes" id="UP000188729"/>
    </source>
</evidence>
<dbReference type="Gene3D" id="3.90.550.10">
    <property type="entry name" value="Spore Coat Polysaccharide Biosynthesis Protein SpsA, Chain A"/>
    <property type="match status" value="1"/>
</dbReference>
<dbReference type="PANTHER" id="PTHR43777">
    <property type="entry name" value="MOLYBDENUM COFACTOR CYTIDYLYLTRANSFERASE"/>
    <property type="match status" value="1"/>
</dbReference>
<feature type="domain" description="MobA-like NTP transferase" evidence="2">
    <location>
        <begin position="10"/>
        <end position="167"/>
    </location>
</feature>
<evidence type="ECO:0000313" key="3">
    <source>
        <dbReference type="EMBL" id="ONF96151.1"/>
    </source>
</evidence>
<accession>A0A1V2EU07</accession>
<dbReference type="GO" id="GO:0016779">
    <property type="term" value="F:nucleotidyltransferase activity"/>
    <property type="evidence" value="ECO:0007669"/>
    <property type="project" value="UniProtKB-ARBA"/>
</dbReference>
<dbReference type="Proteomes" id="UP000188729">
    <property type="component" value="Unassembled WGS sequence"/>
</dbReference>
<dbReference type="RefSeq" id="WP_076744531.1">
    <property type="nucleotide sequence ID" value="NZ_MPSB01000006.1"/>
</dbReference>
<reference evidence="3 4" key="1">
    <citation type="submission" date="2016-11" db="EMBL/GenBank/DDBJ databases">
        <title>Genome sequence of Sphingomonas jeddahensis G39.</title>
        <authorList>
            <person name="Poehlein A."/>
            <person name="Wuebbeler J.H."/>
            <person name="Steinbuechel A."/>
            <person name="Daniel R."/>
        </authorList>
    </citation>
    <scope>NUCLEOTIDE SEQUENCE [LARGE SCALE GENOMIC DNA]</scope>
    <source>
        <strain evidence="3 4">G39</strain>
    </source>
</reference>
<dbReference type="OrthoDB" id="9779263at2"/>
<dbReference type="InterPro" id="IPR025877">
    <property type="entry name" value="MobA-like_NTP_Trfase"/>
</dbReference>
<dbReference type="STRING" id="1915074.SPHI_17660"/>
<dbReference type="Pfam" id="PF12804">
    <property type="entry name" value="NTP_transf_3"/>
    <property type="match status" value="1"/>
</dbReference>
<dbReference type="PANTHER" id="PTHR43777:SF1">
    <property type="entry name" value="MOLYBDENUM COFACTOR CYTIDYLYLTRANSFERASE"/>
    <property type="match status" value="1"/>
</dbReference>
<proteinExistence type="predicted"/>
<dbReference type="AlphaFoldDB" id="A0A1V2EU07"/>
<name>A0A1V2EU07_9SPHN</name>
<dbReference type="CDD" id="cd04182">
    <property type="entry name" value="GT_2_like_f"/>
    <property type="match status" value="1"/>
</dbReference>
<evidence type="ECO:0000256" key="1">
    <source>
        <dbReference type="ARBA" id="ARBA00022842"/>
    </source>
</evidence>
<keyword evidence="4" id="KW-1185">Reference proteome</keyword>
<evidence type="ECO:0000259" key="2">
    <source>
        <dbReference type="Pfam" id="PF12804"/>
    </source>
</evidence>